<keyword evidence="9" id="KW-1185">Reference proteome</keyword>
<keyword evidence="5" id="KW-0333">Golgi apparatus</keyword>
<evidence type="ECO:0000256" key="3">
    <source>
        <dbReference type="ARBA" id="ARBA00022490"/>
    </source>
</evidence>
<keyword evidence="3 5" id="KW-0963">Cytoplasm</keyword>
<evidence type="ECO:0000256" key="7">
    <source>
        <dbReference type="SAM" id="MobiDB-lite"/>
    </source>
</evidence>
<dbReference type="SUPFAM" id="SSF64356">
    <property type="entry name" value="SNARE-like"/>
    <property type="match status" value="1"/>
</dbReference>
<evidence type="ECO:0000256" key="1">
    <source>
        <dbReference type="ARBA" id="ARBA00010516"/>
    </source>
</evidence>
<comment type="caution">
    <text evidence="8">The sequence shown here is derived from an EMBL/GenBank/DDBJ whole genome shotgun (WGS) entry which is preliminary data.</text>
</comment>
<evidence type="ECO:0000256" key="4">
    <source>
        <dbReference type="ARBA" id="ARBA00022927"/>
    </source>
</evidence>
<comment type="function">
    <text evidence="5">The coatomer is a cytosolic protein complex that binds to dilysine motifs and reversibly associates with Golgi non-clathrin-coated vesicles, which further mediate biosynthetic protein transport from the ER, via the Golgi up to the trans Golgi network. Coatomer complex is required for budding from Golgi membranes, and is essential for the retrograde Golgi-to-ER transport of dilysine-tagged proteins.</text>
</comment>
<dbReference type="EMBL" id="RXIC02000019">
    <property type="protein sequence ID" value="KAB1227639.1"/>
    <property type="molecule type" value="Genomic_DNA"/>
</dbReference>
<gene>
    <name evidence="8" type="ORF">CJ030_MR1G027435</name>
</gene>
<dbReference type="GO" id="GO:0015031">
    <property type="term" value="P:protein transport"/>
    <property type="evidence" value="ECO:0007669"/>
    <property type="project" value="UniProtKB-KW"/>
</dbReference>
<keyword evidence="2 5" id="KW-0813">Transport</keyword>
<name>A0A6A1WQS6_9ROSI</name>
<evidence type="ECO:0000313" key="8">
    <source>
        <dbReference type="EMBL" id="KAB1227639.1"/>
    </source>
</evidence>
<comment type="subunit">
    <text evidence="5">Oligomeric complex that consists of at least the alpha, beta, beta', gamma, delta, epsilon and zeta subunits.</text>
</comment>
<keyword evidence="5" id="KW-0472">Membrane</keyword>
<dbReference type="GO" id="GO:0006888">
    <property type="term" value="P:endoplasmic reticulum to Golgi vesicle-mediated transport"/>
    <property type="evidence" value="ECO:0007669"/>
    <property type="project" value="TreeGrafter"/>
</dbReference>
<feature type="compositionally biased region" description="Basic and acidic residues" evidence="7">
    <location>
        <begin position="64"/>
        <end position="85"/>
    </location>
</feature>
<dbReference type="GO" id="GO:0051645">
    <property type="term" value="P:Golgi localization"/>
    <property type="evidence" value="ECO:0007669"/>
    <property type="project" value="TreeGrafter"/>
</dbReference>
<accession>A0A6A1WQS6</accession>
<proteinExistence type="inferred from homology"/>
<organism evidence="8 9">
    <name type="scientific">Morella rubra</name>
    <name type="common">Chinese bayberry</name>
    <dbReference type="NCBI Taxonomy" id="262757"/>
    <lineage>
        <taxon>Eukaryota</taxon>
        <taxon>Viridiplantae</taxon>
        <taxon>Streptophyta</taxon>
        <taxon>Embryophyta</taxon>
        <taxon>Tracheophyta</taxon>
        <taxon>Spermatophyta</taxon>
        <taxon>Magnoliopsida</taxon>
        <taxon>eudicotyledons</taxon>
        <taxon>Gunneridae</taxon>
        <taxon>Pentapetalae</taxon>
        <taxon>rosids</taxon>
        <taxon>fabids</taxon>
        <taxon>Fagales</taxon>
        <taxon>Myricaceae</taxon>
        <taxon>Morella</taxon>
    </lineage>
</organism>
<dbReference type="InterPro" id="IPR011012">
    <property type="entry name" value="Longin-like_dom_sf"/>
</dbReference>
<dbReference type="OrthoDB" id="10266042at2759"/>
<dbReference type="GO" id="GO:0006890">
    <property type="term" value="P:retrograde vesicle-mediated transport, Golgi to endoplasmic reticulum"/>
    <property type="evidence" value="ECO:0007669"/>
    <property type="project" value="UniProtKB-UniRule"/>
</dbReference>
<dbReference type="AlphaFoldDB" id="A0A6A1WQS6"/>
<evidence type="ECO:0000313" key="9">
    <source>
        <dbReference type="Proteomes" id="UP000516437"/>
    </source>
</evidence>
<protein>
    <recommendedName>
        <fullName evidence="5">Coatomer subunit delta</fullName>
    </recommendedName>
</protein>
<reference evidence="8 9" key="1">
    <citation type="journal article" date="2019" name="Plant Biotechnol. J.">
        <title>The red bayberry genome and genetic basis of sex determination.</title>
        <authorList>
            <person name="Jia H.M."/>
            <person name="Jia H.J."/>
            <person name="Cai Q.L."/>
            <person name="Wang Y."/>
            <person name="Zhao H.B."/>
            <person name="Yang W.F."/>
            <person name="Wang G.Y."/>
            <person name="Li Y.H."/>
            <person name="Zhan D.L."/>
            <person name="Shen Y.T."/>
            <person name="Niu Q.F."/>
            <person name="Chang L."/>
            <person name="Qiu J."/>
            <person name="Zhao L."/>
            <person name="Xie H.B."/>
            <person name="Fu W.Y."/>
            <person name="Jin J."/>
            <person name="Li X.W."/>
            <person name="Jiao Y."/>
            <person name="Zhou C.C."/>
            <person name="Tu T."/>
            <person name="Chai C.Y."/>
            <person name="Gao J.L."/>
            <person name="Fan L.J."/>
            <person name="van de Weg E."/>
            <person name="Wang J.Y."/>
            <person name="Gao Z.S."/>
        </authorList>
    </citation>
    <scope>NUCLEOTIDE SEQUENCE [LARGE SCALE GENOMIC DNA]</scope>
    <source>
        <tissue evidence="8">Leaves</tissue>
    </source>
</reference>
<keyword evidence="4 5" id="KW-0653">Protein transport</keyword>
<dbReference type="GO" id="GO:0000139">
    <property type="term" value="C:Golgi membrane"/>
    <property type="evidence" value="ECO:0007669"/>
    <property type="project" value="UniProtKB-SubCell"/>
</dbReference>
<dbReference type="Proteomes" id="UP000516437">
    <property type="component" value="Chromosome 1"/>
</dbReference>
<keyword evidence="5" id="KW-0968">Cytoplasmic vesicle</keyword>
<dbReference type="InterPro" id="IPR027059">
    <property type="entry name" value="Coatomer_dsu"/>
</dbReference>
<sequence>MNDRSTSRVLSEGVDGGDKLDSDSFDGLGGEENGSGAKRALDFNSMAMESEVKGEDQSTETGEGDLRMEEPEKKWRSSTEIEGKNGNKKKRKSVESPTTKRTTEKALILQLAIAMVQIDVDNMSPACCKIFEVLLLIGLFQRKYITVMLMQFLLQEMVIRSCSCLSTVFGFLFYSLDEEGICKMAFELIFAFDEVISLGHKENVTVAQVKQHCEMESHEEKLHKLVLQSKINETKDHMKRKASKIEKSKVAPDHRYRPIAAVILGL</sequence>
<comment type="subcellular location">
    <subcellularLocation>
        <location evidence="5 6">Cytoplasm</location>
    </subcellularLocation>
    <subcellularLocation>
        <location evidence="5 6">Cytoplasmic vesicle</location>
        <location evidence="5 6">COPI-coated vesicle membrane</location>
        <topology evidence="5 6">Peripheral membrane protein</topology>
        <orientation evidence="5 6">Cytoplasmic side</orientation>
    </subcellularLocation>
    <subcellularLocation>
        <location evidence="5 6">Golgi apparatus membrane</location>
        <topology evidence="5 6">Peripheral membrane protein</topology>
        <orientation evidence="5 6">Cytoplasmic side</orientation>
    </subcellularLocation>
</comment>
<evidence type="ECO:0000256" key="5">
    <source>
        <dbReference type="RuleBase" id="RU364018"/>
    </source>
</evidence>
<evidence type="ECO:0000256" key="2">
    <source>
        <dbReference type="ARBA" id="ARBA00022448"/>
    </source>
</evidence>
<dbReference type="PANTHER" id="PTHR10121">
    <property type="entry name" value="COATOMER SUBUNIT DELTA"/>
    <property type="match status" value="1"/>
</dbReference>
<keyword evidence="5" id="KW-0931">ER-Golgi transport</keyword>
<comment type="similarity">
    <text evidence="1 5">Belongs to the adaptor complexes medium subunit family. Delta-COP subfamily.</text>
</comment>
<dbReference type="GO" id="GO:0030126">
    <property type="term" value="C:COPI vesicle coat"/>
    <property type="evidence" value="ECO:0007669"/>
    <property type="project" value="UniProtKB-UniRule"/>
</dbReference>
<evidence type="ECO:0000256" key="6">
    <source>
        <dbReference type="RuleBase" id="RU366052"/>
    </source>
</evidence>
<dbReference type="PANTHER" id="PTHR10121:SF0">
    <property type="entry name" value="COATOMER SUBUNIT DELTA"/>
    <property type="match status" value="1"/>
</dbReference>
<feature type="region of interest" description="Disordered" evidence="7">
    <location>
        <begin position="1"/>
        <end position="99"/>
    </location>
</feature>